<dbReference type="AlphaFoldDB" id="A0A0F9GKY1"/>
<reference evidence="1" key="1">
    <citation type="journal article" date="2015" name="Nature">
        <title>Complex archaea that bridge the gap between prokaryotes and eukaryotes.</title>
        <authorList>
            <person name="Spang A."/>
            <person name="Saw J.H."/>
            <person name="Jorgensen S.L."/>
            <person name="Zaremba-Niedzwiedzka K."/>
            <person name="Martijn J."/>
            <person name="Lind A.E."/>
            <person name="van Eijk R."/>
            <person name="Schleper C."/>
            <person name="Guy L."/>
            <person name="Ettema T.J."/>
        </authorList>
    </citation>
    <scope>NUCLEOTIDE SEQUENCE</scope>
</reference>
<dbReference type="EMBL" id="LAZR01028045">
    <property type="protein sequence ID" value="KKL63792.1"/>
    <property type="molecule type" value="Genomic_DNA"/>
</dbReference>
<feature type="non-terminal residue" evidence="1">
    <location>
        <position position="1"/>
    </location>
</feature>
<gene>
    <name evidence="1" type="ORF">LCGC14_2171520</name>
</gene>
<proteinExistence type="predicted"/>
<name>A0A0F9GKY1_9ZZZZ</name>
<evidence type="ECO:0000313" key="1">
    <source>
        <dbReference type="EMBL" id="KKL63792.1"/>
    </source>
</evidence>
<accession>A0A0F9GKY1</accession>
<protein>
    <submittedName>
        <fullName evidence="1">Uncharacterized protein</fullName>
    </submittedName>
</protein>
<comment type="caution">
    <text evidence="1">The sequence shown here is derived from an EMBL/GenBank/DDBJ whole genome shotgun (WGS) entry which is preliminary data.</text>
</comment>
<organism evidence="1">
    <name type="scientific">marine sediment metagenome</name>
    <dbReference type="NCBI Taxonomy" id="412755"/>
    <lineage>
        <taxon>unclassified sequences</taxon>
        <taxon>metagenomes</taxon>
        <taxon>ecological metagenomes</taxon>
    </lineage>
</organism>
<sequence length="26" mass="2867">HGIIRNIGSAETYFHLVVRNIGSAEL</sequence>